<name>A0A1J4TTJ0_9BACT</name>
<accession>A0A1J4TTJ0</accession>
<dbReference type="EMBL" id="MNUY01000049">
    <property type="protein sequence ID" value="OIO13790.1"/>
    <property type="molecule type" value="Genomic_DNA"/>
</dbReference>
<evidence type="ECO:0000313" key="1">
    <source>
        <dbReference type="EMBL" id="OIO13790.1"/>
    </source>
</evidence>
<sequence>MESRQGRTPFAKQAPDSFDLNLRLQDCRLHRAIKGKSWEPGQSCGRCGLTMGEEQQVLIRFGGRAEECLLESDLPDGWQIRDVR</sequence>
<reference evidence="1 2" key="1">
    <citation type="journal article" date="2016" name="Environ. Microbiol.">
        <title>Genomic resolution of a cold subsurface aquifer community provides metabolic insights for novel microbes adapted to high CO concentrations.</title>
        <authorList>
            <person name="Probst A.J."/>
            <person name="Castelle C.J."/>
            <person name="Singh A."/>
            <person name="Brown C.T."/>
            <person name="Anantharaman K."/>
            <person name="Sharon I."/>
            <person name="Hug L.A."/>
            <person name="Burstein D."/>
            <person name="Emerson J.B."/>
            <person name="Thomas B.C."/>
            <person name="Banfield J.F."/>
        </authorList>
    </citation>
    <scope>NUCLEOTIDE SEQUENCE [LARGE SCALE GENOMIC DNA]</scope>
    <source>
        <strain evidence="1">CG1_02_37_22</strain>
    </source>
</reference>
<organism evidence="1 2">
    <name type="scientific">Candidatus Gottesmanbacteria bacterium CG1_02_37_22</name>
    <dbReference type="NCBI Taxonomy" id="1805209"/>
    <lineage>
        <taxon>Bacteria</taxon>
        <taxon>Candidatus Gottesmaniibacteriota</taxon>
    </lineage>
</organism>
<evidence type="ECO:0000313" key="2">
    <source>
        <dbReference type="Proteomes" id="UP000183120"/>
    </source>
</evidence>
<proteinExistence type="predicted"/>
<comment type="caution">
    <text evidence="1">The sequence shown here is derived from an EMBL/GenBank/DDBJ whole genome shotgun (WGS) entry which is preliminary data.</text>
</comment>
<dbReference type="Proteomes" id="UP000183120">
    <property type="component" value="Unassembled WGS sequence"/>
</dbReference>
<dbReference type="AlphaFoldDB" id="A0A1J4TTJ0"/>
<gene>
    <name evidence="1" type="ORF">AUJ73_03175</name>
</gene>
<protein>
    <submittedName>
        <fullName evidence="1">Uncharacterized protein</fullName>
    </submittedName>
</protein>